<accession>A0A367PQJ5</accession>
<dbReference type="AlphaFoldDB" id="A0A367PQJ5"/>
<proteinExistence type="predicted"/>
<evidence type="ECO:0000313" key="1">
    <source>
        <dbReference type="EMBL" id="RCJ09824.1"/>
    </source>
</evidence>
<dbReference type="Gene3D" id="3.40.50.2000">
    <property type="entry name" value="Glycogen Phosphorylase B"/>
    <property type="match status" value="1"/>
</dbReference>
<gene>
    <name evidence="1" type="ORF">DDK22_04195</name>
</gene>
<protein>
    <submittedName>
        <fullName evidence="1">Glycosyltransferase</fullName>
    </submittedName>
</protein>
<dbReference type="EMBL" id="QDHA01000008">
    <property type="protein sequence ID" value="RCJ09824.1"/>
    <property type="molecule type" value="Genomic_DNA"/>
</dbReference>
<comment type="caution">
    <text evidence="1">The sequence shown here is derived from an EMBL/GenBank/DDBJ whole genome shotgun (WGS) entry which is preliminary data.</text>
</comment>
<keyword evidence="1" id="KW-0808">Transferase</keyword>
<sequence>MIVFVASYIPVAKGKGSLGAARKIELIINQLSKVDSDIILLNTADFRRDGLVRPVARELGGIGVREFCLPVFLGGAISKVASIFMAGRIARSLFDEIGIPRLVWLYNGYAFESLFGRAAKKHFECPIVFEFEDWHFARNRGLSPKPFLDWLAWKCLGHHVDISFAVNGNLARRLGEKYGPTHLLPGIVTRSVDRVRGDVAPFSREDDVIRVGYFGQLNTEKGAHIVLELASRLPNGYELHVTGIGPLASNFRDASATEGSPLRFHGAVAVDRLYEIVEECDVILNPHFPLEDDAGGLFPFKVIEAVSSGKVLISTSVPKTGFESILGGVKFIEQDIDSFVRAVVEARQFYQSSRGRIESAAEEAYLRFGDGCVSRLLADAKLI</sequence>
<dbReference type="SUPFAM" id="SSF53756">
    <property type="entry name" value="UDP-Glycosyltransferase/glycogen phosphorylase"/>
    <property type="match status" value="1"/>
</dbReference>
<name>A0A367PQJ5_CUPNE</name>
<dbReference type="Pfam" id="PF13692">
    <property type="entry name" value="Glyco_trans_1_4"/>
    <property type="match status" value="1"/>
</dbReference>
<dbReference type="RefSeq" id="WP_114130847.1">
    <property type="nucleotide sequence ID" value="NZ_CP068435.1"/>
</dbReference>
<dbReference type="GO" id="GO:0016740">
    <property type="term" value="F:transferase activity"/>
    <property type="evidence" value="ECO:0007669"/>
    <property type="project" value="UniProtKB-KW"/>
</dbReference>
<organism evidence="1 2">
    <name type="scientific">Cupriavidus necator</name>
    <name type="common">Alcaligenes eutrophus</name>
    <name type="synonym">Ralstonia eutropha</name>
    <dbReference type="NCBI Taxonomy" id="106590"/>
    <lineage>
        <taxon>Bacteria</taxon>
        <taxon>Pseudomonadati</taxon>
        <taxon>Pseudomonadota</taxon>
        <taxon>Betaproteobacteria</taxon>
        <taxon>Burkholderiales</taxon>
        <taxon>Burkholderiaceae</taxon>
        <taxon>Cupriavidus</taxon>
    </lineage>
</organism>
<dbReference type="Proteomes" id="UP000253501">
    <property type="component" value="Unassembled WGS sequence"/>
</dbReference>
<reference evidence="1 2" key="1">
    <citation type="submission" date="2018-04" db="EMBL/GenBank/DDBJ databases">
        <title>Cupriavidus necator CR12 genome sequencing and assembly.</title>
        <authorList>
            <person name="Ben Fekih I."/>
            <person name="Mazhar H.S."/>
            <person name="Bello S.K."/>
            <person name="Rensing C."/>
        </authorList>
    </citation>
    <scope>NUCLEOTIDE SEQUENCE [LARGE SCALE GENOMIC DNA]</scope>
    <source>
        <strain evidence="1 2">CR12</strain>
    </source>
</reference>
<evidence type="ECO:0000313" key="2">
    <source>
        <dbReference type="Proteomes" id="UP000253501"/>
    </source>
</evidence>